<evidence type="ECO:0000259" key="1">
    <source>
        <dbReference type="Pfam" id="PF00710"/>
    </source>
</evidence>
<dbReference type="PANTHER" id="PTHR11707">
    <property type="entry name" value="L-ASPARAGINASE"/>
    <property type="match status" value="1"/>
</dbReference>
<dbReference type="InterPro" id="IPR036152">
    <property type="entry name" value="Asp/glu_Ase-like_sf"/>
</dbReference>
<dbReference type="Gene3D" id="3.40.50.1170">
    <property type="entry name" value="L-asparaginase, N-terminal domain"/>
    <property type="match status" value="1"/>
</dbReference>
<organism evidence="2 3">
    <name type="scientific">Noviherbaspirillum suwonense</name>
    <dbReference type="NCBI Taxonomy" id="1224511"/>
    <lineage>
        <taxon>Bacteria</taxon>
        <taxon>Pseudomonadati</taxon>
        <taxon>Pseudomonadota</taxon>
        <taxon>Betaproteobacteria</taxon>
        <taxon>Burkholderiales</taxon>
        <taxon>Oxalobacteraceae</taxon>
        <taxon>Noviherbaspirillum</taxon>
    </lineage>
</organism>
<dbReference type="Proteomes" id="UP001158049">
    <property type="component" value="Unassembled WGS sequence"/>
</dbReference>
<dbReference type="InterPro" id="IPR006034">
    <property type="entry name" value="Asparaginase/glutaminase-like"/>
</dbReference>
<evidence type="ECO:0000313" key="3">
    <source>
        <dbReference type="Proteomes" id="UP001158049"/>
    </source>
</evidence>
<dbReference type="Pfam" id="PF00710">
    <property type="entry name" value="Asparaginase"/>
    <property type="match status" value="1"/>
</dbReference>
<accession>A0ABY1QC60</accession>
<feature type="domain" description="L-asparaginase N-terminal" evidence="1">
    <location>
        <begin position="16"/>
        <end position="169"/>
    </location>
</feature>
<dbReference type="PANTHER" id="PTHR11707:SF28">
    <property type="entry name" value="60 KDA LYSOPHOSPHOLIPASE"/>
    <property type="match status" value="1"/>
</dbReference>
<dbReference type="EMBL" id="FXUL01000010">
    <property type="protein sequence ID" value="SMP64860.1"/>
    <property type="molecule type" value="Genomic_DNA"/>
</dbReference>
<gene>
    <name evidence="2" type="ORF">SAMN06295970_110108</name>
</gene>
<dbReference type="SUPFAM" id="SSF53774">
    <property type="entry name" value="Glutaminase/Asparaginase"/>
    <property type="match status" value="1"/>
</dbReference>
<sequence length="178" mass="19240">MIAASRFHSHITAMSLCVIAAGGTFDKHYDEIAGTLGFGASVLPAVIARSRISQPVRLEQLPLLDSLDMQDEDRLRILDACRRAGEDCIIVIHGTDTMPETAQVLGQAELDKTIVLTGAMIPYEIANSDALFNFGMAFGVAQTLPAGVHVVMSGQVFAWDNVRKDRSQGVFQPARNTP</sequence>
<proteinExistence type="predicted"/>
<protein>
    <submittedName>
        <fullName evidence="2">L-asparaginase</fullName>
    </submittedName>
</protein>
<evidence type="ECO:0000313" key="2">
    <source>
        <dbReference type="EMBL" id="SMP64860.1"/>
    </source>
</evidence>
<dbReference type="PIRSF" id="PIRSF001220">
    <property type="entry name" value="L-ASNase_gatD"/>
    <property type="match status" value="1"/>
</dbReference>
<dbReference type="PROSITE" id="PS51732">
    <property type="entry name" value="ASN_GLN_ASE_3"/>
    <property type="match status" value="1"/>
</dbReference>
<dbReference type="PRINTS" id="PR00139">
    <property type="entry name" value="ASNGLNASE"/>
</dbReference>
<reference evidence="2 3" key="1">
    <citation type="submission" date="2017-05" db="EMBL/GenBank/DDBJ databases">
        <authorList>
            <person name="Varghese N."/>
            <person name="Submissions S."/>
        </authorList>
    </citation>
    <scope>NUCLEOTIDE SEQUENCE [LARGE SCALE GENOMIC DNA]</scope>
    <source>
        <strain evidence="2 3">DSM 26001</strain>
    </source>
</reference>
<dbReference type="InterPro" id="IPR037152">
    <property type="entry name" value="L-asparaginase_N_sf"/>
</dbReference>
<dbReference type="InterPro" id="IPR027474">
    <property type="entry name" value="L-asparaginase_N"/>
</dbReference>
<name>A0ABY1QC60_9BURK</name>
<comment type="caution">
    <text evidence="2">The sequence shown here is derived from an EMBL/GenBank/DDBJ whole genome shotgun (WGS) entry which is preliminary data.</text>
</comment>
<dbReference type="PIRSF" id="PIRSF500176">
    <property type="entry name" value="L_ASNase"/>
    <property type="match status" value="1"/>
</dbReference>
<keyword evidence="3" id="KW-1185">Reference proteome</keyword>